<evidence type="ECO:0000313" key="2">
    <source>
        <dbReference type="Proteomes" id="UP000444980"/>
    </source>
</evidence>
<organism evidence="1 2">
    <name type="scientific">Gordonia crocea</name>
    <dbReference type="NCBI Taxonomy" id="589162"/>
    <lineage>
        <taxon>Bacteria</taxon>
        <taxon>Bacillati</taxon>
        <taxon>Actinomycetota</taxon>
        <taxon>Actinomycetes</taxon>
        <taxon>Mycobacteriales</taxon>
        <taxon>Gordoniaceae</taxon>
        <taxon>Gordonia</taxon>
    </lineage>
</organism>
<gene>
    <name evidence="1" type="ORF">nbrc107697_20520</name>
</gene>
<keyword evidence="2" id="KW-1185">Reference proteome</keyword>
<proteinExistence type="predicted"/>
<reference evidence="2" key="1">
    <citation type="submission" date="2019-06" db="EMBL/GenBank/DDBJ databases">
        <title>Gordonia isolated from sludge of a wastewater treatment plant.</title>
        <authorList>
            <person name="Tamura T."/>
            <person name="Aoyama K."/>
            <person name="Kang Y."/>
            <person name="Saito S."/>
            <person name="Akiyama N."/>
            <person name="Yazawa K."/>
            <person name="Gonoi T."/>
            <person name="Mikami Y."/>
        </authorList>
    </citation>
    <scope>NUCLEOTIDE SEQUENCE [LARGE SCALE GENOMIC DNA]</scope>
    <source>
        <strain evidence="2">NBRC 107697</strain>
    </source>
</reference>
<sequence length="230" mass="24916">MDEFEDLLRELQEAQDEVASTIQGLTTLDQWSRNPQIPRIGSDESGCVTVRLGSDDLPSEITILSDWLKKQVVLDSAITDAMTAAAAEAWKRASEALEVAGPGVQQPRVELEVPDAVPGASLSQTLEEVLAFAENADAEELSRSVTNRENTISITVGPIGMLDLSIDPDWAAQRSANELTSELERTFEEARPVVASLKSKIRQNRGEADNLLGRLFGVLGDLTNDTGKAQ</sequence>
<dbReference type="EMBL" id="BJOU01000001">
    <property type="protein sequence ID" value="GED98013.1"/>
    <property type="molecule type" value="Genomic_DNA"/>
</dbReference>
<dbReference type="AlphaFoldDB" id="A0A7I9UYI1"/>
<evidence type="ECO:0000313" key="1">
    <source>
        <dbReference type="EMBL" id="GED98013.1"/>
    </source>
</evidence>
<accession>A0A7I9UYI1</accession>
<name>A0A7I9UYI1_9ACTN</name>
<dbReference type="RefSeq" id="WP_161927261.1">
    <property type="nucleotide sequence ID" value="NZ_BJOU01000001.1"/>
</dbReference>
<comment type="caution">
    <text evidence="1">The sequence shown here is derived from an EMBL/GenBank/DDBJ whole genome shotgun (WGS) entry which is preliminary data.</text>
</comment>
<protein>
    <recommendedName>
        <fullName evidence="3">YbaB/EbfC DNA-binding family protein</fullName>
    </recommendedName>
</protein>
<dbReference type="Proteomes" id="UP000444980">
    <property type="component" value="Unassembled WGS sequence"/>
</dbReference>
<dbReference type="OrthoDB" id="9884592at2"/>
<evidence type="ECO:0008006" key="3">
    <source>
        <dbReference type="Google" id="ProtNLM"/>
    </source>
</evidence>